<accession>A0A518C8Q3</accession>
<evidence type="ECO:0000256" key="5">
    <source>
        <dbReference type="ARBA" id="ARBA00023014"/>
    </source>
</evidence>
<dbReference type="Gene3D" id="2.60.120.430">
    <property type="entry name" value="Galactose-binding lectin"/>
    <property type="match status" value="1"/>
</dbReference>
<reference evidence="9" key="1">
    <citation type="submission" date="2019-02" db="EMBL/GenBank/DDBJ databases">
        <title>Deep-cultivation of Planctomycetes and their phenomic and genomic characterization uncovers novel biology.</title>
        <authorList>
            <person name="Wiegand S."/>
            <person name="Jogler M."/>
            <person name="Boedeker C."/>
            <person name="Pinto D."/>
            <person name="Vollmers J."/>
            <person name="Rivas-Marin E."/>
            <person name="Kohn T."/>
            <person name="Peeters S.H."/>
            <person name="Heuer A."/>
            <person name="Rast P."/>
            <person name="Oberbeckmann S."/>
            <person name="Bunk B."/>
            <person name="Jeske O."/>
            <person name="Meyerdierks A."/>
            <person name="Storesund J.E."/>
            <person name="Kallscheuer N."/>
            <person name="Luecker S."/>
            <person name="Lage O.M."/>
            <person name="Pohl T."/>
            <person name="Merkel B.J."/>
            <person name="Hornburger P."/>
            <person name="Mueller R.-W."/>
            <person name="Bruemmer F."/>
            <person name="Labrenz M."/>
            <person name="Spormann A.M."/>
            <person name="Op den Camp H."/>
            <person name="Overmann J."/>
            <person name="Amann R."/>
            <person name="Jetten M.S.M."/>
            <person name="Mascher T."/>
            <person name="Medema M.H."/>
            <person name="Devos D.P."/>
            <person name="Kaster A.-K."/>
            <person name="Ovreas L."/>
            <person name="Rohde M."/>
            <person name="Galperin M.Y."/>
            <person name="Jogler C."/>
        </authorList>
    </citation>
    <scope>NUCLEOTIDE SEQUENCE [LARGE SCALE GENOMIC DNA]</scope>
    <source>
        <strain evidence="9">Pan97</strain>
    </source>
</reference>
<dbReference type="Pfam" id="PF12831">
    <property type="entry name" value="FAD_oxidored"/>
    <property type="match status" value="1"/>
</dbReference>
<dbReference type="GO" id="GO:0016491">
    <property type="term" value="F:oxidoreductase activity"/>
    <property type="evidence" value="ECO:0007669"/>
    <property type="project" value="UniProtKB-KW"/>
</dbReference>
<dbReference type="OrthoDB" id="223453at2"/>
<feature type="region of interest" description="Disordered" evidence="6">
    <location>
        <begin position="642"/>
        <end position="672"/>
    </location>
</feature>
<dbReference type="SUPFAM" id="SSF49785">
    <property type="entry name" value="Galactose-binding domain-like"/>
    <property type="match status" value="1"/>
</dbReference>
<dbReference type="InterPro" id="IPR008979">
    <property type="entry name" value="Galactose-bd-like_sf"/>
</dbReference>
<sequence precursor="true">MPRLLLRNILRLCISVFVALTLVPTACAETDIETDLLVVGGTESGCAAAVQAARMGVKKIVLVNGIQWLGGQFSAEALGAIDENRGHGYNGTVPIPRSGIFRDVIDAIETKNAELYGGVRRPGNTRVITTGRPVVSEQVFRELLAPFEESGQIHRYSDFIVESVLTDVNCVHGVVFRSTTGKPNLTVRAKITIDASDWGDVIQKSGAGWDVGLDARSEYDEPSAPESAEPSTDVNPITWCLIVEEQKEDSLIPQPEGYDERYFTGQWGWIDEKFAYTTRRLVDGHGFAEIDHPDVLLINTPPIDYPLDVFPADVAMALEETEQGASQKPLAAMTPTQRAIVYADAQNHSLKFLYYLQQKFPKFRKMALSPEFGTTNQLPPKPYIRESIRLKAEHVIREQEVLGFEARSNYATTMFPDAVFSWQFELDFHPTKRSWRTDQLDKGPWEATFRGNRRFGREGTGRAVFPLRSLVPSDVDGLLGAQKNLGYTSIVSSSCRLHDQSIHAGQASGAVAAVSLRHDVSPSKLPLQRAYLAEIWDGLLHGRDGAPLVIWPFADVDPLEPGFAAIQHLALRRLLELEAADTSFQADGPVTDSWYGRIVSNAAQQGYEISALHDMPVPRTRREAAQQIWSILVKQSTPNWKRLDPTDADADGIPDEKDPLPFTPGWKSWKDDPTRDGIPEHEGEFADGTIAINFTTADGPDVPGYQQDIGRLFQPRLGYGWRQDLTKNIRERDIHDKPLASSFVFTRTEDVWECELPNGHYRLTVCLGDAGHEQLGQYLKVEGKVLAENLDTQSGRFAELVTNVTIGDGRLTLTLGTPKGGSNTCINWLVVEPIPR</sequence>
<dbReference type="InterPro" id="IPR036188">
    <property type="entry name" value="FAD/NAD-bd_sf"/>
</dbReference>
<dbReference type="PANTHER" id="PTHR43498:SF1">
    <property type="entry name" value="COB--COM HETERODISULFIDE REDUCTASE IRON-SULFUR SUBUNIT A"/>
    <property type="match status" value="1"/>
</dbReference>
<feature type="chain" id="PRO_5021953965" evidence="7">
    <location>
        <begin position="29"/>
        <end position="836"/>
    </location>
</feature>
<evidence type="ECO:0000256" key="3">
    <source>
        <dbReference type="ARBA" id="ARBA00023002"/>
    </source>
</evidence>
<evidence type="ECO:0000256" key="1">
    <source>
        <dbReference type="ARBA" id="ARBA00022485"/>
    </source>
</evidence>
<organism evidence="8 9">
    <name type="scientific">Bremerella volcania</name>
    <dbReference type="NCBI Taxonomy" id="2527984"/>
    <lineage>
        <taxon>Bacteria</taxon>
        <taxon>Pseudomonadati</taxon>
        <taxon>Planctomycetota</taxon>
        <taxon>Planctomycetia</taxon>
        <taxon>Pirellulales</taxon>
        <taxon>Pirellulaceae</taxon>
        <taxon>Bremerella</taxon>
    </lineage>
</organism>
<name>A0A518C8Q3_9BACT</name>
<evidence type="ECO:0000256" key="6">
    <source>
        <dbReference type="SAM" id="MobiDB-lite"/>
    </source>
</evidence>
<keyword evidence="7" id="KW-0732">Signal</keyword>
<evidence type="ECO:0000256" key="4">
    <source>
        <dbReference type="ARBA" id="ARBA00023004"/>
    </source>
</evidence>
<dbReference type="GO" id="GO:0046872">
    <property type="term" value="F:metal ion binding"/>
    <property type="evidence" value="ECO:0007669"/>
    <property type="project" value="UniProtKB-KW"/>
</dbReference>
<feature type="signal peptide" evidence="7">
    <location>
        <begin position="1"/>
        <end position="28"/>
    </location>
</feature>
<dbReference type="Proteomes" id="UP000318626">
    <property type="component" value="Chromosome"/>
</dbReference>
<dbReference type="KEGG" id="bvo:Pan97_26370"/>
<evidence type="ECO:0000313" key="8">
    <source>
        <dbReference type="EMBL" id="QDU75603.1"/>
    </source>
</evidence>
<keyword evidence="1" id="KW-0004">4Fe-4S</keyword>
<proteinExistence type="predicted"/>
<evidence type="ECO:0000313" key="9">
    <source>
        <dbReference type="Proteomes" id="UP000318626"/>
    </source>
</evidence>
<keyword evidence="9" id="KW-1185">Reference proteome</keyword>
<evidence type="ECO:0000256" key="2">
    <source>
        <dbReference type="ARBA" id="ARBA00022723"/>
    </source>
</evidence>
<keyword evidence="5" id="KW-0411">Iron-sulfur</keyword>
<dbReference type="GO" id="GO:0051539">
    <property type="term" value="F:4 iron, 4 sulfur cluster binding"/>
    <property type="evidence" value="ECO:0007669"/>
    <property type="project" value="UniProtKB-KW"/>
</dbReference>
<dbReference type="EMBL" id="CP036289">
    <property type="protein sequence ID" value="QDU75603.1"/>
    <property type="molecule type" value="Genomic_DNA"/>
</dbReference>
<dbReference type="InterPro" id="IPR039650">
    <property type="entry name" value="HdrA-like"/>
</dbReference>
<keyword evidence="2" id="KW-0479">Metal-binding</keyword>
<dbReference type="AlphaFoldDB" id="A0A518C8Q3"/>
<dbReference type="SUPFAM" id="SSF51905">
    <property type="entry name" value="FAD/NAD(P)-binding domain"/>
    <property type="match status" value="1"/>
</dbReference>
<protein>
    <submittedName>
        <fullName evidence="8">FAD dependent oxidoreductase</fullName>
    </submittedName>
</protein>
<dbReference type="PANTHER" id="PTHR43498">
    <property type="entry name" value="FERREDOXIN:COB-COM HETERODISULFIDE REDUCTASE SUBUNIT A"/>
    <property type="match status" value="1"/>
</dbReference>
<keyword evidence="3" id="KW-0560">Oxidoreductase</keyword>
<gene>
    <name evidence="8" type="ORF">Pan97_26370</name>
</gene>
<evidence type="ECO:0000256" key="7">
    <source>
        <dbReference type="SAM" id="SignalP"/>
    </source>
</evidence>
<keyword evidence="4" id="KW-0408">Iron</keyword>